<dbReference type="Proteomes" id="UP001189429">
    <property type="component" value="Unassembled WGS sequence"/>
</dbReference>
<dbReference type="EMBL" id="CAUYUJ010014974">
    <property type="protein sequence ID" value="CAK0848395.1"/>
    <property type="molecule type" value="Genomic_DNA"/>
</dbReference>
<feature type="region of interest" description="Disordered" evidence="1">
    <location>
        <begin position="1"/>
        <end position="129"/>
    </location>
</feature>
<keyword evidence="3" id="KW-1185">Reference proteome</keyword>
<reference evidence="2" key="1">
    <citation type="submission" date="2023-10" db="EMBL/GenBank/DDBJ databases">
        <authorList>
            <person name="Chen Y."/>
            <person name="Shah S."/>
            <person name="Dougan E. K."/>
            <person name="Thang M."/>
            <person name="Chan C."/>
        </authorList>
    </citation>
    <scope>NUCLEOTIDE SEQUENCE [LARGE SCALE GENOMIC DNA]</scope>
</reference>
<evidence type="ECO:0000313" key="3">
    <source>
        <dbReference type="Proteomes" id="UP001189429"/>
    </source>
</evidence>
<organism evidence="2 3">
    <name type="scientific">Prorocentrum cordatum</name>
    <dbReference type="NCBI Taxonomy" id="2364126"/>
    <lineage>
        <taxon>Eukaryota</taxon>
        <taxon>Sar</taxon>
        <taxon>Alveolata</taxon>
        <taxon>Dinophyceae</taxon>
        <taxon>Prorocentrales</taxon>
        <taxon>Prorocentraceae</taxon>
        <taxon>Prorocentrum</taxon>
    </lineage>
</organism>
<sequence length="129" mass="14404">MDRSQECGERRIETTAAQNRTAKIVRAASSLATRGPQERPANVVSPRPPLKSSARLEVSETGKTRHLGSQPTLRNPKAAGHKEEKEKKEDAQRGRRGRRGRLSGGPPRRERAHDATRHLEYSRGRGHTE</sequence>
<evidence type="ECO:0000313" key="2">
    <source>
        <dbReference type="EMBL" id="CAK0848395.1"/>
    </source>
</evidence>
<proteinExistence type="predicted"/>
<gene>
    <name evidence="2" type="ORF">PCOR1329_LOCUS41340</name>
</gene>
<feature type="compositionally biased region" description="Basic and acidic residues" evidence="1">
    <location>
        <begin position="107"/>
        <end position="129"/>
    </location>
</feature>
<protein>
    <submittedName>
        <fullName evidence="2">Uncharacterized protein</fullName>
    </submittedName>
</protein>
<feature type="compositionally biased region" description="Basic and acidic residues" evidence="1">
    <location>
        <begin position="1"/>
        <end position="13"/>
    </location>
</feature>
<accession>A0ABN9TRH3</accession>
<comment type="caution">
    <text evidence="2">The sequence shown here is derived from an EMBL/GenBank/DDBJ whole genome shotgun (WGS) entry which is preliminary data.</text>
</comment>
<name>A0ABN9TRH3_9DINO</name>
<evidence type="ECO:0000256" key="1">
    <source>
        <dbReference type="SAM" id="MobiDB-lite"/>
    </source>
</evidence>
<feature type="compositionally biased region" description="Basic and acidic residues" evidence="1">
    <location>
        <begin position="80"/>
        <end position="93"/>
    </location>
</feature>